<feature type="transmembrane region" description="Helical" evidence="2">
    <location>
        <begin position="36"/>
        <end position="54"/>
    </location>
</feature>
<dbReference type="Proteomes" id="UP000248330">
    <property type="component" value="Unassembled WGS sequence"/>
</dbReference>
<accession>A0A318E8U7</accession>
<dbReference type="RefSeq" id="WP_146216568.1">
    <property type="nucleotide sequence ID" value="NZ_CAKZQT010000001.1"/>
</dbReference>
<organism evidence="3 4">
    <name type="scientific">Sinimarinibacterium flocculans</name>
    <dbReference type="NCBI Taxonomy" id="985250"/>
    <lineage>
        <taxon>Bacteria</taxon>
        <taxon>Pseudomonadati</taxon>
        <taxon>Pseudomonadota</taxon>
        <taxon>Gammaproteobacteria</taxon>
        <taxon>Nevskiales</taxon>
        <taxon>Nevskiaceae</taxon>
        <taxon>Sinimarinibacterium</taxon>
    </lineage>
</organism>
<comment type="caution">
    <text evidence="3">The sequence shown here is derived from an EMBL/GenBank/DDBJ whole genome shotgun (WGS) entry which is preliminary data.</text>
</comment>
<evidence type="ECO:0000256" key="2">
    <source>
        <dbReference type="SAM" id="Phobius"/>
    </source>
</evidence>
<dbReference type="AlphaFoldDB" id="A0A318E8U7"/>
<dbReference type="EMBL" id="QICN01000005">
    <property type="protein sequence ID" value="PXV67718.1"/>
    <property type="molecule type" value="Genomic_DNA"/>
</dbReference>
<name>A0A318E8U7_9GAMM</name>
<proteinExistence type="predicted"/>
<evidence type="ECO:0000313" key="4">
    <source>
        <dbReference type="Proteomes" id="UP000248330"/>
    </source>
</evidence>
<keyword evidence="2" id="KW-1133">Transmembrane helix</keyword>
<keyword evidence="4" id="KW-1185">Reference proteome</keyword>
<protein>
    <submittedName>
        <fullName evidence="3">Uncharacterized protein</fullName>
    </submittedName>
</protein>
<gene>
    <name evidence="3" type="ORF">C8D93_10574</name>
</gene>
<evidence type="ECO:0000313" key="3">
    <source>
        <dbReference type="EMBL" id="PXV67718.1"/>
    </source>
</evidence>
<keyword evidence="2" id="KW-0812">Transmembrane</keyword>
<dbReference type="OrthoDB" id="287788at2"/>
<reference evidence="3 4" key="1">
    <citation type="submission" date="2018-04" db="EMBL/GenBank/DDBJ databases">
        <title>Genomic Encyclopedia of Type Strains, Phase IV (KMG-IV): sequencing the most valuable type-strain genomes for metagenomic binning, comparative biology and taxonomic classification.</title>
        <authorList>
            <person name="Goeker M."/>
        </authorList>
    </citation>
    <scope>NUCLEOTIDE SEQUENCE [LARGE SCALE GENOMIC DNA]</scope>
    <source>
        <strain evidence="3 4">DSM 104150</strain>
    </source>
</reference>
<feature type="region of interest" description="Disordered" evidence="1">
    <location>
        <begin position="1"/>
        <end position="22"/>
    </location>
</feature>
<sequence>MSMYPDDGPRSGEYIPGGRSAGAGWQTRVQFIRVPAIRAIGFGSSLAIAVSYVHNESIGWAIVHGLLSWLFVIYAALFY</sequence>
<evidence type="ECO:0000256" key="1">
    <source>
        <dbReference type="SAM" id="MobiDB-lite"/>
    </source>
</evidence>
<keyword evidence="2" id="KW-0472">Membrane</keyword>
<feature type="transmembrane region" description="Helical" evidence="2">
    <location>
        <begin position="60"/>
        <end position="78"/>
    </location>
</feature>